<keyword evidence="3" id="KW-1185">Reference proteome</keyword>
<organism evidence="2 3">
    <name type="scientific">Batillaria attramentaria</name>
    <dbReference type="NCBI Taxonomy" id="370345"/>
    <lineage>
        <taxon>Eukaryota</taxon>
        <taxon>Metazoa</taxon>
        <taxon>Spiralia</taxon>
        <taxon>Lophotrochozoa</taxon>
        <taxon>Mollusca</taxon>
        <taxon>Gastropoda</taxon>
        <taxon>Caenogastropoda</taxon>
        <taxon>Sorbeoconcha</taxon>
        <taxon>Cerithioidea</taxon>
        <taxon>Batillariidae</taxon>
        <taxon>Batillaria</taxon>
    </lineage>
</organism>
<proteinExistence type="predicted"/>
<accession>A0ABD0KE69</accession>
<gene>
    <name evidence="2" type="ORF">BaRGS_00023436</name>
</gene>
<feature type="region of interest" description="Disordered" evidence="1">
    <location>
        <begin position="93"/>
        <end position="120"/>
    </location>
</feature>
<dbReference type="EMBL" id="JACVVK020000196">
    <property type="protein sequence ID" value="KAK7485337.1"/>
    <property type="molecule type" value="Genomic_DNA"/>
</dbReference>
<evidence type="ECO:0000313" key="3">
    <source>
        <dbReference type="Proteomes" id="UP001519460"/>
    </source>
</evidence>
<protein>
    <submittedName>
        <fullName evidence="2">Uncharacterized protein</fullName>
    </submittedName>
</protein>
<name>A0ABD0KE69_9CAEN</name>
<dbReference type="AlphaFoldDB" id="A0ABD0KE69"/>
<reference evidence="2 3" key="1">
    <citation type="journal article" date="2023" name="Sci. Data">
        <title>Genome assembly of the Korean intertidal mud-creeper Batillaria attramentaria.</title>
        <authorList>
            <person name="Patra A.K."/>
            <person name="Ho P.T."/>
            <person name="Jun S."/>
            <person name="Lee S.J."/>
            <person name="Kim Y."/>
            <person name="Won Y.J."/>
        </authorList>
    </citation>
    <scope>NUCLEOTIDE SEQUENCE [LARGE SCALE GENOMIC DNA]</scope>
    <source>
        <strain evidence="2">Wonlab-2016</strain>
    </source>
</reference>
<feature type="compositionally biased region" description="Polar residues" evidence="1">
    <location>
        <begin position="100"/>
        <end position="110"/>
    </location>
</feature>
<evidence type="ECO:0000313" key="2">
    <source>
        <dbReference type="EMBL" id="KAK7485337.1"/>
    </source>
</evidence>
<comment type="caution">
    <text evidence="2">The sequence shown here is derived from an EMBL/GenBank/DDBJ whole genome shotgun (WGS) entry which is preliminary data.</text>
</comment>
<dbReference type="Proteomes" id="UP001519460">
    <property type="component" value="Unassembled WGS sequence"/>
</dbReference>
<evidence type="ECO:0000256" key="1">
    <source>
        <dbReference type="SAM" id="MobiDB-lite"/>
    </source>
</evidence>
<sequence length="120" mass="13651">MCLGNGAAFPTREQNRFNQSRWIQKTEKRRKGRFSGRKHTIDPGVYDIYSSGYDDICESRVPPRGARAVNNAMTHGFQALPILMSRDEDSLHTEERTVLAPSQETLTWSTEQRKPANGIL</sequence>